<organism evidence="1 2">
    <name type="scientific">Clostridium pasteurianum BC1</name>
    <dbReference type="NCBI Taxonomy" id="86416"/>
    <lineage>
        <taxon>Bacteria</taxon>
        <taxon>Bacillati</taxon>
        <taxon>Bacillota</taxon>
        <taxon>Clostridia</taxon>
        <taxon>Eubacteriales</taxon>
        <taxon>Clostridiaceae</taxon>
        <taxon>Clostridium</taxon>
    </lineage>
</organism>
<proteinExistence type="predicted"/>
<evidence type="ECO:0000313" key="2">
    <source>
        <dbReference type="Proteomes" id="UP000013523"/>
    </source>
</evidence>
<sequence length="70" mass="8194">MDIRESLAYSKDLITEKLKNESDLSVMSLIIEDNHPRINKVVHKYDGTSKWEDILEKIIINHLKSDELLD</sequence>
<reference evidence="1 2" key="1">
    <citation type="submission" date="2012-01" db="EMBL/GenBank/DDBJ databases">
        <title>Complete sequence of chromosome of Clostridium pasteurianum BC1.</title>
        <authorList>
            <consortium name="US DOE Joint Genome Institute"/>
            <person name="Lucas S."/>
            <person name="Han J."/>
            <person name="Lapidus A."/>
            <person name="Cheng J.-F."/>
            <person name="Goodwin L."/>
            <person name="Pitluck S."/>
            <person name="Peters L."/>
            <person name="Mikhailova N."/>
            <person name="Teshima H."/>
            <person name="Detter J.C."/>
            <person name="Han C."/>
            <person name="Tapia R."/>
            <person name="Land M."/>
            <person name="Hauser L."/>
            <person name="Kyrpides N."/>
            <person name="Ivanova N."/>
            <person name="Pagani I."/>
            <person name="Dunn J."/>
            <person name="Taghavi S."/>
            <person name="Francis A."/>
            <person name="van der Lelie D."/>
            <person name="Woyke T."/>
        </authorList>
    </citation>
    <scope>NUCLEOTIDE SEQUENCE [LARGE SCALE GENOMIC DNA]</scope>
    <source>
        <strain evidence="1 2">BC1</strain>
    </source>
</reference>
<dbReference type="RefSeq" id="WP_015615261.1">
    <property type="nucleotide sequence ID" value="NC_021182.1"/>
</dbReference>
<evidence type="ECO:0000313" key="1">
    <source>
        <dbReference type="EMBL" id="AGK96953.1"/>
    </source>
</evidence>
<name>R4K2Y4_CLOPA</name>
<protein>
    <submittedName>
        <fullName evidence="1">Uncharacterized protein</fullName>
    </submittedName>
</protein>
<dbReference type="Proteomes" id="UP000013523">
    <property type="component" value="Chromosome"/>
</dbReference>
<gene>
    <name evidence="1" type="ORF">Clopa_2069</name>
</gene>
<dbReference type="HOGENOM" id="CLU_2750675_0_0_9"/>
<dbReference type="PATRIC" id="fig|86416.3.peg.2041"/>
<dbReference type="AlphaFoldDB" id="R4K2Y4"/>
<dbReference type="OrthoDB" id="2086967at2"/>
<dbReference type="KEGG" id="cpas:Clopa_2069"/>
<dbReference type="EMBL" id="CP003261">
    <property type="protein sequence ID" value="AGK96953.1"/>
    <property type="molecule type" value="Genomic_DNA"/>
</dbReference>
<accession>R4K2Y4</accession>
<keyword evidence="2" id="KW-1185">Reference proteome</keyword>